<dbReference type="InterPro" id="IPR001940">
    <property type="entry name" value="Peptidase_S1C"/>
</dbReference>
<sequence length="427" mass="43645">MEYNHNDRQETTDFILIDAPKTEDGQSSHGAKELPMGGVVPPTNKKRRTRKGAAFGGMKKSMAGMMVGCVLLSGAMGFGGGMLANQVAGGKTVMYQSVAQATAAGTSDSTASTTEKVASSAANSVVEIKTEAVTKSQYMQDMVTEGAGSGVIVSADGYIVTNNHVINGASKITVTTKDEKFYEATLVGTDSESDVALLKISASNLQPVVMGNSDGIVVGQQAIAIGNPLGELGGTVTDGIISALNREITIDGETMNLLQTDTAINPGNSGGGLFNASGEMIGLVVAKSSGTGVEGLGFAIPVNEVKSVVEALMSDGYVKGRASLGVTLVDVDSAETAMQYRVNSTGVYISQVTSGGPAANAGLQSGDRIVSVGGTAVSSAADVKQAIRSHSVGDTIEVKVSRNSSEQTMKVTLGEYQGENTSSTSQQ</sequence>
<evidence type="ECO:0000256" key="1">
    <source>
        <dbReference type="ARBA" id="ARBA00022670"/>
    </source>
</evidence>
<dbReference type="STRING" id="1528.SAMN04488579_11917"/>
<dbReference type="SUPFAM" id="SSF50156">
    <property type="entry name" value="PDZ domain-like"/>
    <property type="match status" value="1"/>
</dbReference>
<dbReference type="Pfam" id="PF13180">
    <property type="entry name" value="PDZ_2"/>
    <property type="match status" value="1"/>
</dbReference>
<evidence type="ECO:0000259" key="5">
    <source>
        <dbReference type="PROSITE" id="PS50106"/>
    </source>
</evidence>
<feature type="region of interest" description="Disordered" evidence="3">
    <location>
        <begin position="21"/>
        <end position="53"/>
    </location>
</feature>
<evidence type="ECO:0000256" key="3">
    <source>
        <dbReference type="SAM" id="MobiDB-lite"/>
    </source>
</evidence>
<name>A0A1H3HSH4_EUBBA</name>
<dbReference type="PRINTS" id="PR00834">
    <property type="entry name" value="PROTEASES2C"/>
</dbReference>
<dbReference type="PANTHER" id="PTHR43343">
    <property type="entry name" value="PEPTIDASE S12"/>
    <property type="match status" value="1"/>
</dbReference>
<dbReference type="AlphaFoldDB" id="A0A1H3HSH4"/>
<dbReference type="Gene3D" id="2.40.10.120">
    <property type="match status" value="1"/>
</dbReference>
<dbReference type="InterPro" id="IPR036034">
    <property type="entry name" value="PDZ_sf"/>
</dbReference>
<organism evidence="6 7">
    <name type="scientific">Eubacterium barkeri</name>
    <name type="common">Clostridium barkeri</name>
    <dbReference type="NCBI Taxonomy" id="1528"/>
    <lineage>
        <taxon>Bacteria</taxon>
        <taxon>Bacillati</taxon>
        <taxon>Bacillota</taxon>
        <taxon>Clostridia</taxon>
        <taxon>Eubacteriales</taxon>
        <taxon>Eubacteriaceae</taxon>
        <taxon>Eubacterium</taxon>
    </lineage>
</organism>
<dbReference type="InterPro" id="IPR009003">
    <property type="entry name" value="Peptidase_S1_PA"/>
</dbReference>
<dbReference type="GO" id="GO:0004252">
    <property type="term" value="F:serine-type endopeptidase activity"/>
    <property type="evidence" value="ECO:0007669"/>
    <property type="project" value="InterPro"/>
</dbReference>
<dbReference type="InterPro" id="IPR001478">
    <property type="entry name" value="PDZ"/>
</dbReference>
<protein>
    <submittedName>
        <fullName evidence="6">Serine protease Do</fullName>
    </submittedName>
</protein>
<dbReference type="RefSeq" id="WP_242873571.1">
    <property type="nucleotide sequence ID" value="NZ_FNOU01000019.1"/>
</dbReference>
<dbReference type="InterPro" id="IPR051201">
    <property type="entry name" value="Chloro_Bact_Ser_Proteases"/>
</dbReference>
<evidence type="ECO:0000256" key="4">
    <source>
        <dbReference type="SAM" id="Phobius"/>
    </source>
</evidence>
<dbReference type="GO" id="GO:0006508">
    <property type="term" value="P:proteolysis"/>
    <property type="evidence" value="ECO:0007669"/>
    <property type="project" value="UniProtKB-KW"/>
</dbReference>
<accession>A0A1H3HSH4</accession>
<dbReference type="PANTHER" id="PTHR43343:SF3">
    <property type="entry name" value="PROTEASE DO-LIKE 8, CHLOROPLASTIC"/>
    <property type="match status" value="1"/>
</dbReference>
<dbReference type="SUPFAM" id="SSF50494">
    <property type="entry name" value="Trypsin-like serine proteases"/>
    <property type="match status" value="1"/>
</dbReference>
<keyword evidence="7" id="KW-1185">Reference proteome</keyword>
<dbReference type="Pfam" id="PF13365">
    <property type="entry name" value="Trypsin_2"/>
    <property type="match status" value="1"/>
</dbReference>
<keyword evidence="4" id="KW-0812">Transmembrane</keyword>
<keyword evidence="4" id="KW-0472">Membrane</keyword>
<dbReference type="EMBL" id="FNOU01000019">
    <property type="protein sequence ID" value="SDY18392.1"/>
    <property type="molecule type" value="Genomic_DNA"/>
</dbReference>
<reference evidence="7" key="1">
    <citation type="submission" date="2016-10" db="EMBL/GenBank/DDBJ databases">
        <authorList>
            <person name="Varghese N."/>
            <person name="Submissions S."/>
        </authorList>
    </citation>
    <scope>NUCLEOTIDE SEQUENCE [LARGE SCALE GENOMIC DNA]</scope>
    <source>
        <strain evidence="7">VPI 5359</strain>
    </source>
</reference>
<dbReference type="SMART" id="SM00228">
    <property type="entry name" value="PDZ"/>
    <property type="match status" value="1"/>
</dbReference>
<dbReference type="PROSITE" id="PS50106">
    <property type="entry name" value="PDZ"/>
    <property type="match status" value="1"/>
</dbReference>
<proteinExistence type="predicted"/>
<feature type="transmembrane region" description="Helical" evidence="4">
    <location>
        <begin position="63"/>
        <end position="84"/>
    </location>
</feature>
<keyword evidence="1 6" id="KW-0645">Protease</keyword>
<keyword evidence="2" id="KW-0378">Hydrolase</keyword>
<feature type="compositionally biased region" description="Basic and acidic residues" evidence="3">
    <location>
        <begin position="21"/>
        <end position="32"/>
    </location>
</feature>
<feature type="domain" description="PDZ" evidence="5">
    <location>
        <begin position="319"/>
        <end position="404"/>
    </location>
</feature>
<evidence type="ECO:0000313" key="7">
    <source>
        <dbReference type="Proteomes" id="UP000199652"/>
    </source>
</evidence>
<keyword evidence="4" id="KW-1133">Transmembrane helix</keyword>
<dbReference type="Gene3D" id="2.30.42.10">
    <property type="match status" value="1"/>
</dbReference>
<evidence type="ECO:0000313" key="6">
    <source>
        <dbReference type="EMBL" id="SDY18392.1"/>
    </source>
</evidence>
<dbReference type="Proteomes" id="UP000199652">
    <property type="component" value="Unassembled WGS sequence"/>
</dbReference>
<evidence type="ECO:0000256" key="2">
    <source>
        <dbReference type="ARBA" id="ARBA00022801"/>
    </source>
</evidence>
<gene>
    <name evidence="6" type="ORF">SAMN04488579_11917</name>
</gene>